<dbReference type="SUPFAM" id="SSF52540">
    <property type="entry name" value="P-loop containing nucleoside triphosphate hydrolases"/>
    <property type="match status" value="2"/>
</dbReference>
<dbReference type="PANTHER" id="PTHR43788">
    <property type="entry name" value="DNA2/NAM7 HELICASE FAMILY MEMBER"/>
    <property type="match status" value="1"/>
</dbReference>
<dbReference type="Gene3D" id="1.10.10.1020">
    <property type="entry name" value="RecBCD complex, subunit RecD, N-terminal domain"/>
    <property type="match status" value="1"/>
</dbReference>
<evidence type="ECO:0000256" key="9">
    <source>
        <dbReference type="ARBA" id="ARBA00023204"/>
    </source>
</evidence>
<keyword evidence="3" id="KW-0227">DNA damage</keyword>
<feature type="domain" description="RecBCD enzyme subunit RecD N-terminal" evidence="12">
    <location>
        <begin position="5"/>
        <end position="97"/>
    </location>
</feature>
<evidence type="ECO:0000313" key="14">
    <source>
        <dbReference type="Proteomes" id="UP000614424"/>
    </source>
</evidence>
<dbReference type="CDD" id="cd18809">
    <property type="entry name" value="SF1_C_RecD"/>
    <property type="match status" value="1"/>
</dbReference>
<feature type="domain" description="UvrD-like helicase C-terminal" evidence="11">
    <location>
        <begin position="516"/>
        <end position="560"/>
    </location>
</feature>
<evidence type="ECO:0000256" key="7">
    <source>
        <dbReference type="ARBA" id="ARBA00022840"/>
    </source>
</evidence>
<dbReference type="InterPro" id="IPR027417">
    <property type="entry name" value="P-loop_NTPase"/>
</dbReference>
<dbReference type="CDD" id="cd17933">
    <property type="entry name" value="DEXSc_RecD-like"/>
    <property type="match status" value="1"/>
</dbReference>
<protein>
    <submittedName>
        <fullName evidence="13">Exodeoxyribonuclease V subunit alpha</fullName>
        <ecNumber evidence="13">3.1.11.5</ecNumber>
    </submittedName>
</protein>
<organism evidence="13 14">
    <name type="scientific">Candidatus Desulfobia pelagia</name>
    <dbReference type="NCBI Taxonomy" id="2841692"/>
    <lineage>
        <taxon>Bacteria</taxon>
        <taxon>Pseudomonadati</taxon>
        <taxon>Thermodesulfobacteriota</taxon>
        <taxon>Desulfobulbia</taxon>
        <taxon>Desulfobulbales</taxon>
        <taxon>Desulfobulbaceae</taxon>
        <taxon>Candidatus Desulfobia</taxon>
    </lineage>
</organism>
<evidence type="ECO:0000256" key="10">
    <source>
        <dbReference type="ARBA" id="ARBA00023235"/>
    </source>
</evidence>
<dbReference type="NCBIfam" id="TIGR01447">
    <property type="entry name" value="recD"/>
    <property type="match status" value="1"/>
</dbReference>
<dbReference type="GO" id="GO:0003677">
    <property type="term" value="F:DNA binding"/>
    <property type="evidence" value="ECO:0007669"/>
    <property type="project" value="UniProtKB-KW"/>
</dbReference>
<dbReference type="InterPro" id="IPR041851">
    <property type="entry name" value="RecD_N_sf"/>
</dbReference>
<dbReference type="GO" id="GO:0006310">
    <property type="term" value="P:DNA recombination"/>
    <property type="evidence" value="ECO:0007669"/>
    <property type="project" value="InterPro"/>
</dbReference>
<dbReference type="GO" id="GO:0006302">
    <property type="term" value="P:double-strand break repair"/>
    <property type="evidence" value="ECO:0007669"/>
    <property type="project" value="InterPro"/>
</dbReference>
<dbReference type="EC" id="3.1.11.5" evidence="13"/>
<evidence type="ECO:0000256" key="5">
    <source>
        <dbReference type="ARBA" id="ARBA00022806"/>
    </source>
</evidence>
<evidence type="ECO:0000256" key="4">
    <source>
        <dbReference type="ARBA" id="ARBA00022801"/>
    </source>
</evidence>
<keyword evidence="9" id="KW-0234">DNA repair</keyword>
<evidence type="ECO:0000259" key="12">
    <source>
        <dbReference type="Pfam" id="PF21185"/>
    </source>
</evidence>
<dbReference type="InterPro" id="IPR049550">
    <property type="entry name" value="RecD_N"/>
</dbReference>
<keyword evidence="8" id="KW-0238">DNA-binding</keyword>
<dbReference type="InterPro" id="IPR006344">
    <property type="entry name" value="RecD"/>
</dbReference>
<accession>A0A8J6NBF3</accession>
<keyword evidence="6" id="KW-0269">Exonuclease</keyword>
<evidence type="ECO:0000256" key="1">
    <source>
        <dbReference type="ARBA" id="ARBA00022722"/>
    </source>
</evidence>
<dbReference type="PANTHER" id="PTHR43788:SF6">
    <property type="entry name" value="DNA HELICASE B"/>
    <property type="match status" value="1"/>
</dbReference>
<dbReference type="GO" id="GO:0008854">
    <property type="term" value="F:exodeoxyribonuclease V activity"/>
    <property type="evidence" value="ECO:0007669"/>
    <property type="project" value="UniProtKB-EC"/>
</dbReference>
<dbReference type="GO" id="GO:0005524">
    <property type="term" value="F:ATP binding"/>
    <property type="evidence" value="ECO:0007669"/>
    <property type="project" value="UniProtKB-KW"/>
</dbReference>
<reference evidence="13 14" key="1">
    <citation type="submission" date="2020-08" db="EMBL/GenBank/DDBJ databases">
        <title>Bridging the membrane lipid divide: bacteria of the FCB group superphylum have the potential to synthesize archaeal ether lipids.</title>
        <authorList>
            <person name="Villanueva L."/>
            <person name="Von Meijenfeldt F.A.B."/>
            <person name="Westbye A.B."/>
            <person name="Yadav S."/>
            <person name="Hopmans E.C."/>
            <person name="Dutilh B.E."/>
            <person name="Sinninghe Damste J.S."/>
        </authorList>
    </citation>
    <scope>NUCLEOTIDE SEQUENCE [LARGE SCALE GENOMIC DNA]</scope>
    <source>
        <strain evidence="13">NIOZ-UU47</strain>
    </source>
</reference>
<sequence>MKIPGTFSALDTHLAECIERLSGKRDADLRFAVKLVSRHTAQGNICLDLSTVAGCFPEGGEGCLPSLDEWSASLQSTDVVTGPGGNAPLIFDPPLLYLNRYYMYEASVASFVRERTGAGIGTIDSVQVGRALELLFPEEEDCGGINWQKVACLVAFSQRVSVIGGGPGTGKTTVVAKVLALCLEMAGDRPVKIMLAAPTGKAAARLQEALAGAKQGLFCSDAVKDKMVAEAMTVHRLLGSGRAGFHYNKDNPLPADIVVVDEASMVDLPLMARLMAAIPGKCRLILLGDRYQLASVQPGAVFGDLCRASREGFSCKFNEFASAAGVAGLPVGPSGGLVDFFVELKQSFRFSEESGIFLVSRAVKEGDGEAALVLLKDEKCKDVCWRDHEGFPADMFSAELLSRIQKHMQYVLEASGPEEALSRMAGFAVLCALRHGPMGSKSINRMASDVLGAGGSWYHGRPVMVSRNHHGRQLYNGDSGLFWAEKSVAEQPQVYFSAGTAVRAFLPQQLPEHETSYAMTVHKSQGSEFDHVLLILPDIPSPVVVSELIYTALTRARKSVEVWGDPALFREAAASRVLRRSGLVKALT</sequence>
<dbReference type="Gene3D" id="3.40.50.300">
    <property type="entry name" value="P-loop containing nucleotide triphosphate hydrolases"/>
    <property type="match status" value="2"/>
</dbReference>
<comment type="caution">
    <text evidence="13">The sequence shown here is derived from an EMBL/GenBank/DDBJ whole genome shotgun (WGS) entry which is preliminary data.</text>
</comment>
<proteinExistence type="inferred from homology"/>
<dbReference type="Pfam" id="PF21185">
    <property type="entry name" value="RecD_N"/>
    <property type="match status" value="1"/>
</dbReference>
<dbReference type="Pfam" id="PF13245">
    <property type="entry name" value="AAA_19"/>
    <property type="match status" value="1"/>
</dbReference>
<dbReference type="InterPro" id="IPR027785">
    <property type="entry name" value="UvrD-like_helicase_C"/>
</dbReference>
<keyword evidence="5" id="KW-0347">Helicase</keyword>
<dbReference type="Proteomes" id="UP000614424">
    <property type="component" value="Unassembled WGS sequence"/>
</dbReference>
<name>A0A8J6NBF3_9BACT</name>
<evidence type="ECO:0000313" key="13">
    <source>
        <dbReference type="EMBL" id="MBC8316619.1"/>
    </source>
</evidence>
<keyword evidence="10" id="KW-0413">Isomerase</keyword>
<evidence type="ECO:0000259" key="11">
    <source>
        <dbReference type="Pfam" id="PF13538"/>
    </source>
</evidence>
<dbReference type="Pfam" id="PF13538">
    <property type="entry name" value="UvrD_C_2"/>
    <property type="match status" value="1"/>
</dbReference>
<keyword evidence="2" id="KW-0547">Nucleotide-binding</keyword>
<keyword evidence="1" id="KW-0540">Nuclease</keyword>
<dbReference type="InterPro" id="IPR050534">
    <property type="entry name" value="Coronavir_polyprotein_1ab"/>
</dbReference>
<dbReference type="AlphaFoldDB" id="A0A8J6NBF3"/>
<evidence type="ECO:0000256" key="2">
    <source>
        <dbReference type="ARBA" id="ARBA00022741"/>
    </source>
</evidence>
<gene>
    <name evidence="13" type="primary">recD</name>
    <name evidence="13" type="ORF">H8E41_01850</name>
</gene>
<keyword evidence="4 13" id="KW-0378">Hydrolase</keyword>
<dbReference type="GO" id="GO:0017116">
    <property type="term" value="F:single-stranded DNA helicase activity"/>
    <property type="evidence" value="ECO:0007669"/>
    <property type="project" value="TreeGrafter"/>
</dbReference>
<dbReference type="EMBL" id="JACNJZ010000045">
    <property type="protein sequence ID" value="MBC8316619.1"/>
    <property type="molecule type" value="Genomic_DNA"/>
</dbReference>
<evidence type="ECO:0000256" key="6">
    <source>
        <dbReference type="ARBA" id="ARBA00022839"/>
    </source>
</evidence>
<keyword evidence="7" id="KW-0067">ATP-binding</keyword>
<dbReference type="GO" id="GO:0009338">
    <property type="term" value="C:exodeoxyribonuclease V complex"/>
    <property type="evidence" value="ECO:0007669"/>
    <property type="project" value="InterPro"/>
</dbReference>
<evidence type="ECO:0000256" key="3">
    <source>
        <dbReference type="ARBA" id="ARBA00022763"/>
    </source>
</evidence>
<evidence type="ECO:0000256" key="8">
    <source>
        <dbReference type="ARBA" id="ARBA00023125"/>
    </source>
</evidence>
<dbReference type="HAMAP" id="MF_01487">
    <property type="entry name" value="RecD"/>
    <property type="match status" value="1"/>
</dbReference>